<proteinExistence type="predicted"/>
<name>A0A2P2DI82_9LEPT</name>
<dbReference type="RefSeq" id="WP_108961320.1">
    <property type="nucleotide sequence ID" value="NZ_BFAZ01000011.1"/>
</dbReference>
<evidence type="ECO:0000313" key="3">
    <source>
        <dbReference type="Proteomes" id="UP000245206"/>
    </source>
</evidence>
<dbReference type="AlphaFoldDB" id="A0A2P2DI82"/>
<feature type="region of interest" description="Disordered" evidence="1">
    <location>
        <begin position="1"/>
        <end position="28"/>
    </location>
</feature>
<protein>
    <submittedName>
        <fullName evidence="2">Uncharacterized protein</fullName>
    </submittedName>
</protein>
<evidence type="ECO:0000256" key="1">
    <source>
        <dbReference type="SAM" id="MobiDB-lite"/>
    </source>
</evidence>
<reference evidence="3" key="1">
    <citation type="journal article" date="2019" name="Microbiol. Immunol.">
        <title>Molecular and phenotypic characterization of Leptospira johnsonii sp. nov., Leptospira ellinghausenii sp. nov. and Leptospira ryugenii sp. nov. isolated from soil and water in Japan.</title>
        <authorList>
            <person name="Masuzawa T."/>
            <person name="Saito M."/>
            <person name="Nakao R."/>
            <person name="Nikaido Y."/>
            <person name="Matsumoto M."/>
            <person name="Ogawa M."/>
            <person name="Yokoyama M."/>
            <person name="Hidaka Y."/>
            <person name="Tomita J."/>
            <person name="Sakakibara K."/>
            <person name="Suzuki K."/>
            <person name="Yasuda S."/>
            <person name="Sato H."/>
            <person name="Yamaguchi M."/>
            <person name="Yoshida S.I."/>
            <person name="Koizumi N."/>
            <person name="Kawamura Y."/>
        </authorList>
    </citation>
    <scope>NUCLEOTIDE SEQUENCE [LARGE SCALE GENOMIC DNA]</scope>
    <source>
        <strain evidence="3">E18</strain>
    </source>
</reference>
<evidence type="ECO:0000313" key="2">
    <source>
        <dbReference type="EMBL" id="GBF44346.1"/>
    </source>
</evidence>
<comment type="caution">
    <text evidence="2">The sequence shown here is derived from an EMBL/GenBank/DDBJ whole genome shotgun (WGS) entry which is preliminary data.</text>
</comment>
<dbReference type="Proteomes" id="UP000245206">
    <property type="component" value="Unassembled WGS sequence"/>
</dbReference>
<dbReference type="EMBL" id="BFAZ01000011">
    <property type="protein sequence ID" value="GBF44346.1"/>
    <property type="molecule type" value="Genomic_DNA"/>
</dbReference>
<accession>A0A2P2DI82</accession>
<gene>
    <name evidence="2" type="ORF">LPTSP2_36490</name>
</gene>
<dbReference type="OrthoDB" id="9865257at2"/>
<keyword evidence="3" id="KW-1185">Reference proteome</keyword>
<sequence length="384" mass="44411">MAKQYLSGGGNPFGVTPAPSVFNPNPPDDLISRQGEPAIWIRAIPNIGDLDETKMAIPGSDSQLYRIERYRRMPTETLNPMFYDDNVVQTKYGPISKIRSLKVFRNEDFGGNFNLSIESFEHNRIKLKPNIEFQEYYQLDCDYDIESFTKFENVSFIQEEDGFLLHPVQDDIIVMVDSVWRERLDKSGYDEIGFKYDFTKISCETVAEASRRYLLSYVTFSPIKIGYKTIDTKDARLAEKMIDVQSGDIDIVVGSGLNISKDDILIPLRTLRTEKEILEKDKEGRYPVKYSPLREIVAVYTDSIEYEDFWIEDSRYARINAGTLPERIVCVYQYNPRYTIMPDTTASALAERIQPRKFIGRINQTRLDLGRIFRESIYRSVATD</sequence>
<organism evidence="2 3">
    <name type="scientific">Leptospira ellinghausenii</name>
    <dbReference type="NCBI Taxonomy" id="1917822"/>
    <lineage>
        <taxon>Bacteria</taxon>
        <taxon>Pseudomonadati</taxon>
        <taxon>Spirochaetota</taxon>
        <taxon>Spirochaetia</taxon>
        <taxon>Leptospirales</taxon>
        <taxon>Leptospiraceae</taxon>
        <taxon>Leptospira</taxon>
    </lineage>
</organism>